<keyword evidence="2" id="KW-0812">Transmembrane</keyword>
<dbReference type="Proteomes" id="UP000280296">
    <property type="component" value="Unassembled WGS sequence"/>
</dbReference>
<reference evidence="3 4" key="2">
    <citation type="submission" date="2019-01" db="EMBL/GenBank/DDBJ databases">
        <title>Tautonia sociabilis, a novel thermotolerant planctomycete of Isosphaeraceae family, isolated from a 4000 m deep subterranean habitat.</title>
        <authorList>
            <person name="Kovaleva O.L."/>
            <person name="Elcheninov A.G."/>
            <person name="Van Heerden E."/>
            <person name="Toshchakov S.V."/>
            <person name="Novikov A."/>
            <person name="Bonch-Osmolovskaya E.A."/>
            <person name="Kublanov I.V."/>
        </authorList>
    </citation>
    <scope>NUCLEOTIDE SEQUENCE [LARGE SCALE GENOMIC DNA]</scope>
    <source>
        <strain evidence="3 4">GM2012</strain>
    </source>
</reference>
<evidence type="ECO:0000256" key="1">
    <source>
        <dbReference type="SAM" id="MobiDB-lite"/>
    </source>
</evidence>
<reference evidence="3 4" key="1">
    <citation type="submission" date="2018-12" db="EMBL/GenBank/DDBJ databases">
        <authorList>
            <person name="Toschakov S.V."/>
        </authorList>
    </citation>
    <scope>NUCLEOTIDE SEQUENCE [LARGE SCALE GENOMIC DNA]</scope>
    <source>
        <strain evidence="3 4">GM2012</strain>
    </source>
</reference>
<keyword evidence="2" id="KW-1133">Transmembrane helix</keyword>
<feature type="compositionally biased region" description="Polar residues" evidence="1">
    <location>
        <begin position="210"/>
        <end position="225"/>
    </location>
</feature>
<name>A0A432MH60_9BACT</name>
<accession>A0A432MH60</accession>
<evidence type="ECO:0000313" key="4">
    <source>
        <dbReference type="Proteomes" id="UP000280296"/>
    </source>
</evidence>
<comment type="caution">
    <text evidence="3">The sequence shown here is derived from an EMBL/GenBank/DDBJ whole genome shotgun (WGS) entry which is preliminary data.</text>
</comment>
<protein>
    <submittedName>
        <fullName evidence="3">Uncharacterized protein</fullName>
    </submittedName>
</protein>
<proteinExistence type="predicted"/>
<dbReference type="EMBL" id="RYZH01000034">
    <property type="protein sequence ID" value="RUL86103.1"/>
    <property type="molecule type" value="Genomic_DNA"/>
</dbReference>
<sequence>MSTMAPPILSLGPLAAYLTAQGLLACSRRPRLVAGALDHLFLAFGLGALLGYGPVGSVLLGALSRSSESTPHLAWIAFLTTIALVFAGSSRRRLILYNLDPVRAQAAVRDALAQLPGAFSPTLLGFEDRAVGRGLRLKSSPMFRTCELEAFGRRADELIEALAGPLRDRLEQDRSPPRWPVAALWFVLATATVGVPLGWRSAERSPAQPPTTVIQGSQADPSRPG</sequence>
<dbReference type="OrthoDB" id="287186at2"/>
<keyword evidence="2" id="KW-0472">Membrane</keyword>
<dbReference type="RefSeq" id="WP_126726650.1">
    <property type="nucleotide sequence ID" value="NZ_RYZH01000034.1"/>
</dbReference>
<gene>
    <name evidence="3" type="ORF">TsocGM_16940</name>
</gene>
<feature type="region of interest" description="Disordered" evidence="1">
    <location>
        <begin position="201"/>
        <end position="225"/>
    </location>
</feature>
<dbReference type="AlphaFoldDB" id="A0A432MH60"/>
<feature type="transmembrane region" description="Helical" evidence="2">
    <location>
        <begin position="41"/>
        <end position="61"/>
    </location>
</feature>
<evidence type="ECO:0000313" key="3">
    <source>
        <dbReference type="EMBL" id="RUL86103.1"/>
    </source>
</evidence>
<keyword evidence="4" id="KW-1185">Reference proteome</keyword>
<feature type="transmembrane region" description="Helical" evidence="2">
    <location>
        <begin position="73"/>
        <end position="90"/>
    </location>
</feature>
<organism evidence="3 4">
    <name type="scientific">Tautonia sociabilis</name>
    <dbReference type="NCBI Taxonomy" id="2080755"/>
    <lineage>
        <taxon>Bacteria</taxon>
        <taxon>Pseudomonadati</taxon>
        <taxon>Planctomycetota</taxon>
        <taxon>Planctomycetia</taxon>
        <taxon>Isosphaerales</taxon>
        <taxon>Isosphaeraceae</taxon>
        <taxon>Tautonia</taxon>
    </lineage>
</organism>
<evidence type="ECO:0000256" key="2">
    <source>
        <dbReference type="SAM" id="Phobius"/>
    </source>
</evidence>